<evidence type="ECO:0008006" key="5">
    <source>
        <dbReference type="Google" id="ProtNLM"/>
    </source>
</evidence>
<evidence type="ECO:0000313" key="3">
    <source>
        <dbReference type="EMBL" id="MBA2890436.1"/>
    </source>
</evidence>
<dbReference type="EMBL" id="JACDUR010000002">
    <property type="protein sequence ID" value="MBA2890436.1"/>
    <property type="molecule type" value="Genomic_DNA"/>
</dbReference>
<keyword evidence="4" id="KW-1185">Reference proteome</keyword>
<gene>
    <name evidence="3" type="ORF">HNR30_001777</name>
</gene>
<protein>
    <recommendedName>
        <fullName evidence="5">Acyltransferase</fullName>
    </recommendedName>
</protein>
<dbReference type="Pfam" id="PF18082">
    <property type="entry name" value="NAT_N"/>
    <property type="match status" value="1"/>
</dbReference>
<dbReference type="InterPro" id="IPR041273">
    <property type="entry name" value="NAT_N"/>
</dbReference>
<dbReference type="RefSeq" id="WP_181609261.1">
    <property type="nucleotide sequence ID" value="NZ_BAABAM010000006.1"/>
</dbReference>
<feature type="domain" description="GNAT-like C-terminal" evidence="2">
    <location>
        <begin position="127"/>
        <end position="277"/>
    </location>
</feature>
<feature type="domain" description="N-acyltransferase N-terminal" evidence="1">
    <location>
        <begin position="3"/>
        <end position="125"/>
    </location>
</feature>
<proteinExistence type="predicted"/>
<accession>A0A7W0CFW3</accession>
<evidence type="ECO:0000259" key="2">
    <source>
        <dbReference type="Pfam" id="PF18164"/>
    </source>
</evidence>
<dbReference type="InterPro" id="IPR041644">
    <property type="entry name" value="GNAT_C"/>
</dbReference>
<organism evidence="3 4">
    <name type="scientific">Nonomuraea soli</name>
    <dbReference type="NCBI Taxonomy" id="1032476"/>
    <lineage>
        <taxon>Bacteria</taxon>
        <taxon>Bacillati</taxon>
        <taxon>Actinomycetota</taxon>
        <taxon>Actinomycetes</taxon>
        <taxon>Streptosporangiales</taxon>
        <taxon>Streptosporangiaceae</taxon>
        <taxon>Nonomuraea</taxon>
    </lineage>
</organism>
<evidence type="ECO:0000259" key="1">
    <source>
        <dbReference type="Pfam" id="PF18082"/>
    </source>
</evidence>
<sequence>MDPEILLRLTVPHDDINGVLASVPRGDARRELERHVTAFTGAMGRPGQRFDIPEEAVEEYGPYFYVHVYLETLPHARAYHRERGVPDEVSWATLRDLGRHMAVHRRRHDAPGLNAPWWPQLHFRGMLYQLGRLQFERAELGETIAAGITGLPHRAGDPVLSVHIPDFLGPMSPQACDDSFARAKAFFAEHFPHEEHSLAVCFSWLLDRQLGAYLPGSNIAAFQERFREAYSVPGNGLIPFVYGRDLPPDELPRRTALEKVVADHLAGGGSWHLTAGYAPL</sequence>
<dbReference type="AlphaFoldDB" id="A0A7W0CFW3"/>
<dbReference type="Gene3D" id="3.40.630.120">
    <property type="match status" value="1"/>
</dbReference>
<reference evidence="3 4" key="1">
    <citation type="submission" date="2020-07" db="EMBL/GenBank/DDBJ databases">
        <title>Genomic Encyclopedia of Type Strains, Phase IV (KMG-IV): sequencing the most valuable type-strain genomes for metagenomic binning, comparative biology and taxonomic classification.</title>
        <authorList>
            <person name="Goeker M."/>
        </authorList>
    </citation>
    <scope>NUCLEOTIDE SEQUENCE [LARGE SCALE GENOMIC DNA]</scope>
    <source>
        <strain evidence="3 4">DSM 45533</strain>
    </source>
</reference>
<name>A0A7W0CFW3_9ACTN</name>
<dbReference type="Pfam" id="PF18164">
    <property type="entry name" value="GNAT_C"/>
    <property type="match status" value="1"/>
</dbReference>
<comment type="caution">
    <text evidence="3">The sequence shown here is derived from an EMBL/GenBank/DDBJ whole genome shotgun (WGS) entry which is preliminary data.</text>
</comment>
<dbReference type="Proteomes" id="UP000530928">
    <property type="component" value="Unassembled WGS sequence"/>
</dbReference>
<evidence type="ECO:0000313" key="4">
    <source>
        <dbReference type="Proteomes" id="UP000530928"/>
    </source>
</evidence>